<dbReference type="EMBL" id="CAJHNH020001695">
    <property type="protein sequence ID" value="CAG5124097.1"/>
    <property type="molecule type" value="Genomic_DNA"/>
</dbReference>
<feature type="domain" description="DH" evidence="2">
    <location>
        <begin position="145"/>
        <end position="203"/>
    </location>
</feature>
<feature type="region of interest" description="Disordered" evidence="1">
    <location>
        <begin position="1"/>
        <end position="138"/>
    </location>
</feature>
<dbReference type="GO" id="GO:0031267">
    <property type="term" value="F:small GTPase binding"/>
    <property type="evidence" value="ECO:0007669"/>
    <property type="project" value="TreeGrafter"/>
</dbReference>
<dbReference type="InterPro" id="IPR035899">
    <property type="entry name" value="DBL_dom_sf"/>
</dbReference>
<organism evidence="3 4">
    <name type="scientific">Candidula unifasciata</name>
    <dbReference type="NCBI Taxonomy" id="100452"/>
    <lineage>
        <taxon>Eukaryota</taxon>
        <taxon>Metazoa</taxon>
        <taxon>Spiralia</taxon>
        <taxon>Lophotrochozoa</taxon>
        <taxon>Mollusca</taxon>
        <taxon>Gastropoda</taxon>
        <taxon>Heterobranchia</taxon>
        <taxon>Euthyneura</taxon>
        <taxon>Panpulmonata</taxon>
        <taxon>Eupulmonata</taxon>
        <taxon>Stylommatophora</taxon>
        <taxon>Helicina</taxon>
        <taxon>Helicoidea</taxon>
        <taxon>Geomitridae</taxon>
        <taxon>Candidula</taxon>
    </lineage>
</organism>
<name>A0A8S3Z3L7_9EUPU</name>
<dbReference type="PANTHER" id="PTHR45924">
    <property type="entry name" value="FI17866P1"/>
    <property type="match status" value="1"/>
</dbReference>
<dbReference type="Gene3D" id="1.20.900.10">
    <property type="entry name" value="Dbl homology (DH) domain"/>
    <property type="match status" value="1"/>
</dbReference>
<dbReference type="AlphaFoldDB" id="A0A8S3Z3L7"/>
<gene>
    <name evidence="3" type="ORF">CUNI_LOCUS9655</name>
</gene>
<feature type="compositionally biased region" description="Basic and acidic residues" evidence="1">
    <location>
        <begin position="79"/>
        <end position="113"/>
    </location>
</feature>
<dbReference type="GO" id="GO:0005085">
    <property type="term" value="F:guanyl-nucleotide exchange factor activity"/>
    <property type="evidence" value="ECO:0007669"/>
    <property type="project" value="InterPro"/>
</dbReference>
<comment type="caution">
    <text evidence="3">The sequence shown here is derived from an EMBL/GenBank/DDBJ whole genome shotgun (WGS) entry which is preliminary data.</text>
</comment>
<accession>A0A8S3Z3L7</accession>
<proteinExistence type="predicted"/>
<reference evidence="3" key="1">
    <citation type="submission" date="2021-04" db="EMBL/GenBank/DDBJ databases">
        <authorList>
            <consortium name="Molecular Ecology Group"/>
        </authorList>
    </citation>
    <scope>NUCLEOTIDE SEQUENCE</scope>
</reference>
<evidence type="ECO:0000313" key="4">
    <source>
        <dbReference type="Proteomes" id="UP000678393"/>
    </source>
</evidence>
<dbReference type="Pfam" id="PF00621">
    <property type="entry name" value="RhoGEF"/>
    <property type="match status" value="1"/>
</dbReference>
<sequence>MKFFTNYEEYLHPQTTPQASVTKANNNSSSTSPSPSSSKSSSIFPATVSTSSSKVNNIDDSSVHTPLQDKPSFTPARAAAEDRKDTSSKLSRSSERASRRSDRRGSNAKHEGLSSRSGFSRSSKKRDHAASSEAGNRSSQGIVSYVSRVVTEIVESERTYISSLEDIIHGYMEPMENLLTSNDAKADLKCLFSNIREIYKFGW</sequence>
<protein>
    <recommendedName>
        <fullName evidence="2">DH domain-containing protein</fullName>
    </recommendedName>
</protein>
<dbReference type="PANTHER" id="PTHR45924:SF2">
    <property type="entry name" value="FI17866P1"/>
    <property type="match status" value="1"/>
</dbReference>
<feature type="compositionally biased region" description="Polar residues" evidence="1">
    <location>
        <begin position="43"/>
        <end position="65"/>
    </location>
</feature>
<dbReference type="OrthoDB" id="1594986at2759"/>
<dbReference type="InterPro" id="IPR000219">
    <property type="entry name" value="DH_dom"/>
</dbReference>
<feature type="compositionally biased region" description="Low complexity" evidence="1">
    <location>
        <begin position="19"/>
        <end position="42"/>
    </location>
</feature>
<evidence type="ECO:0000259" key="2">
    <source>
        <dbReference type="PROSITE" id="PS50010"/>
    </source>
</evidence>
<dbReference type="PROSITE" id="PS50010">
    <property type="entry name" value="DH_2"/>
    <property type="match status" value="1"/>
</dbReference>
<keyword evidence="4" id="KW-1185">Reference proteome</keyword>
<evidence type="ECO:0000256" key="1">
    <source>
        <dbReference type="SAM" id="MobiDB-lite"/>
    </source>
</evidence>
<dbReference type="Proteomes" id="UP000678393">
    <property type="component" value="Unassembled WGS sequence"/>
</dbReference>
<evidence type="ECO:0000313" key="3">
    <source>
        <dbReference type="EMBL" id="CAG5124097.1"/>
    </source>
</evidence>
<dbReference type="SUPFAM" id="SSF48065">
    <property type="entry name" value="DBL homology domain (DH-domain)"/>
    <property type="match status" value="1"/>
</dbReference>